<organism evidence="2 3">
    <name type="scientific">Lasiosphaeris hirsuta</name>
    <dbReference type="NCBI Taxonomy" id="260670"/>
    <lineage>
        <taxon>Eukaryota</taxon>
        <taxon>Fungi</taxon>
        <taxon>Dikarya</taxon>
        <taxon>Ascomycota</taxon>
        <taxon>Pezizomycotina</taxon>
        <taxon>Sordariomycetes</taxon>
        <taxon>Sordariomycetidae</taxon>
        <taxon>Sordariales</taxon>
        <taxon>Lasiosphaeriaceae</taxon>
        <taxon>Lasiosphaeris</taxon>
    </lineage>
</organism>
<feature type="region of interest" description="Disordered" evidence="1">
    <location>
        <begin position="199"/>
        <end position="226"/>
    </location>
</feature>
<feature type="compositionally biased region" description="Low complexity" evidence="1">
    <location>
        <begin position="268"/>
        <end position="280"/>
    </location>
</feature>
<accession>A0AA40E5R3</accession>
<name>A0AA40E5R3_9PEZI</name>
<reference evidence="2" key="1">
    <citation type="submission" date="2023-06" db="EMBL/GenBank/DDBJ databases">
        <title>Genome-scale phylogeny and comparative genomics of the fungal order Sordariales.</title>
        <authorList>
            <consortium name="Lawrence Berkeley National Laboratory"/>
            <person name="Hensen N."/>
            <person name="Bonometti L."/>
            <person name="Westerberg I."/>
            <person name="Brannstrom I.O."/>
            <person name="Guillou S."/>
            <person name="Cros-Aarteil S."/>
            <person name="Calhoun S."/>
            <person name="Haridas S."/>
            <person name="Kuo A."/>
            <person name="Mondo S."/>
            <person name="Pangilinan J."/>
            <person name="Riley R."/>
            <person name="Labutti K."/>
            <person name="Andreopoulos B."/>
            <person name="Lipzen A."/>
            <person name="Chen C."/>
            <person name="Yanf M."/>
            <person name="Daum C."/>
            <person name="Ng V."/>
            <person name="Clum A."/>
            <person name="Steindorff A."/>
            <person name="Ohm R."/>
            <person name="Martin F."/>
            <person name="Silar P."/>
            <person name="Natvig D."/>
            <person name="Lalanne C."/>
            <person name="Gautier V."/>
            <person name="Ament-Velasquez S.L."/>
            <person name="Kruys A."/>
            <person name="Hutchinson M.I."/>
            <person name="Powell A.J."/>
            <person name="Barry K."/>
            <person name="Miller A.N."/>
            <person name="Grigoriev I.V."/>
            <person name="Debuchy R."/>
            <person name="Gladieux P."/>
            <person name="Thoren M.H."/>
            <person name="Johannesson H."/>
        </authorList>
    </citation>
    <scope>NUCLEOTIDE SEQUENCE</scope>
    <source>
        <strain evidence="2">SMH4607-1</strain>
    </source>
</reference>
<keyword evidence="3" id="KW-1185">Reference proteome</keyword>
<dbReference type="EMBL" id="JAUKUA010000002">
    <property type="protein sequence ID" value="KAK0726067.1"/>
    <property type="molecule type" value="Genomic_DNA"/>
</dbReference>
<evidence type="ECO:0000256" key="1">
    <source>
        <dbReference type="SAM" id="MobiDB-lite"/>
    </source>
</evidence>
<proteinExistence type="predicted"/>
<comment type="caution">
    <text evidence="2">The sequence shown here is derived from an EMBL/GenBank/DDBJ whole genome shotgun (WGS) entry which is preliminary data.</text>
</comment>
<protein>
    <recommendedName>
        <fullName evidence="4">Stc1 domain-containing protein</fullName>
    </recommendedName>
</protein>
<evidence type="ECO:0000313" key="2">
    <source>
        <dbReference type="EMBL" id="KAK0726067.1"/>
    </source>
</evidence>
<dbReference type="AlphaFoldDB" id="A0AA40E5R3"/>
<gene>
    <name evidence="2" type="ORF">B0H67DRAFT_572290</name>
</gene>
<feature type="region of interest" description="Disordered" evidence="1">
    <location>
        <begin position="126"/>
        <end position="177"/>
    </location>
</feature>
<feature type="region of interest" description="Disordered" evidence="1">
    <location>
        <begin position="261"/>
        <end position="286"/>
    </location>
</feature>
<evidence type="ECO:0008006" key="4">
    <source>
        <dbReference type="Google" id="ProtNLM"/>
    </source>
</evidence>
<feature type="compositionally biased region" description="Low complexity" evidence="1">
    <location>
        <begin position="154"/>
        <end position="170"/>
    </location>
</feature>
<dbReference type="Proteomes" id="UP001172102">
    <property type="component" value="Unassembled WGS sequence"/>
</dbReference>
<sequence>MPKQTRTKTYCTPCKTTWNAWLDAQCPLEWGLLNPRNDCAHSMALECTTSNAGDASCCACRDGRKFISVQERFRTGYCVPCRQRWEKGNKLPPSWLVTMKDLPVRKTVGDRCVRPVAVYPSESIRGTHRGMFDQGPRYGEPRFGGAQDEGIPEDNNNSNDTTTTSPDPSNGPRVAGISKWITKPTPTTKMDWLPPDDQSINVELPAPRPDTVSYEGYKEKGPTRNPYGPRFSVPVIAPPSMASTLMSPVSLGNAAAGMNRSSTTVVGSTETASTRASTRLSETEKRRREERIGLCIGRQPKFVVPANG</sequence>
<evidence type="ECO:0000313" key="3">
    <source>
        <dbReference type="Proteomes" id="UP001172102"/>
    </source>
</evidence>